<dbReference type="Proteomes" id="UP000887565">
    <property type="component" value="Unplaced"/>
</dbReference>
<dbReference type="InterPro" id="IPR002884">
    <property type="entry name" value="P_dom"/>
</dbReference>
<dbReference type="InterPro" id="IPR008979">
    <property type="entry name" value="Galactose-bd-like_sf"/>
</dbReference>
<feature type="domain" description="P/Homo B" evidence="5">
    <location>
        <begin position="1"/>
        <end position="77"/>
    </location>
</feature>
<dbReference type="PANTHER" id="PTHR42884">
    <property type="entry name" value="PROPROTEIN CONVERTASE SUBTILISIN/KEXIN-RELATED"/>
    <property type="match status" value="1"/>
</dbReference>
<evidence type="ECO:0000256" key="1">
    <source>
        <dbReference type="ARBA" id="ARBA00005325"/>
    </source>
</evidence>
<comment type="similarity">
    <text evidence="1">Belongs to the peptidase S8 family. Furin subfamily.</text>
</comment>
<evidence type="ECO:0000313" key="7">
    <source>
        <dbReference type="WBParaSite" id="nRc.2.0.1.t29560-RA"/>
    </source>
</evidence>
<dbReference type="PROSITE" id="PS51829">
    <property type="entry name" value="P_HOMO_B"/>
    <property type="match status" value="1"/>
</dbReference>
<evidence type="ECO:0000256" key="2">
    <source>
        <dbReference type="ARBA" id="ARBA00022670"/>
    </source>
</evidence>
<dbReference type="Gene3D" id="2.60.120.260">
    <property type="entry name" value="Galactose-binding domain-like"/>
    <property type="match status" value="1"/>
</dbReference>
<evidence type="ECO:0000256" key="3">
    <source>
        <dbReference type="ARBA" id="ARBA00022801"/>
    </source>
</evidence>
<dbReference type="PANTHER" id="PTHR42884:SF14">
    <property type="entry name" value="NEUROENDOCRINE CONVERTASE 1"/>
    <property type="match status" value="1"/>
</dbReference>
<evidence type="ECO:0000313" key="6">
    <source>
        <dbReference type="Proteomes" id="UP000887565"/>
    </source>
</evidence>
<dbReference type="GO" id="GO:0005615">
    <property type="term" value="C:extracellular space"/>
    <property type="evidence" value="ECO:0007669"/>
    <property type="project" value="TreeGrafter"/>
</dbReference>
<evidence type="ECO:0000256" key="4">
    <source>
        <dbReference type="ARBA" id="ARBA00022825"/>
    </source>
</evidence>
<dbReference type="GO" id="GO:0004252">
    <property type="term" value="F:serine-type endopeptidase activity"/>
    <property type="evidence" value="ECO:0007669"/>
    <property type="project" value="InterPro"/>
</dbReference>
<protein>
    <submittedName>
        <fullName evidence="7">P/Homo B domain-containing protein</fullName>
    </submittedName>
</protein>
<keyword evidence="2" id="KW-0645">Protease</keyword>
<accession>A0A915JT96</accession>
<organism evidence="6 7">
    <name type="scientific">Romanomermis culicivorax</name>
    <name type="common">Nematode worm</name>
    <dbReference type="NCBI Taxonomy" id="13658"/>
    <lineage>
        <taxon>Eukaryota</taxon>
        <taxon>Metazoa</taxon>
        <taxon>Ecdysozoa</taxon>
        <taxon>Nematoda</taxon>
        <taxon>Enoplea</taxon>
        <taxon>Dorylaimia</taxon>
        <taxon>Mermithida</taxon>
        <taxon>Mermithoidea</taxon>
        <taxon>Mermithidae</taxon>
        <taxon>Romanomermis</taxon>
    </lineage>
</organism>
<dbReference type="WBParaSite" id="nRc.2.0.1.t29560-RA">
    <property type="protein sequence ID" value="nRc.2.0.1.t29560-RA"/>
    <property type="gene ID" value="nRc.2.0.1.g29560"/>
</dbReference>
<dbReference type="Pfam" id="PF01483">
    <property type="entry name" value="P_proprotein"/>
    <property type="match status" value="1"/>
</dbReference>
<dbReference type="GO" id="GO:0043005">
    <property type="term" value="C:neuron projection"/>
    <property type="evidence" value="ECO:0007669"/>
    <property type="project" value="TreeGrafter"/>
</dbReference>
<keyword evidence="4" id="KW-0720">Serine protease</keyword>
<sequence length="165" mass="18788">MFLKYNVQEKTRTNILAPRERDESSTGFRQWPFTSVHTWGENPDGEWSLEIMDFKNLFFLSGTLDLTTIRNCTASSLLAERYARRYNFIDLGKGNLAILSRLTCLRISNRHKCLSEGTNVKRLIGNISLICSEGRPRPFSLVSGFRKNFRGLAADISDDDDDGNS</sequence>
<proteinExistence type="inferred from homology"/>
<reference evidence="7" key="1">
    <citation type="submission" date="2022-11" db="UniProtKB">
        <authorList>
            <consortium name="WormBaseParasite"/>
        </authorList>
    </citation>
    <scope>IDENTIFICATION</scope>
</reference>
<keyword evidence="6" id="KW-1185">Reference proteome</keyword>
<keyword evidence="3" id="KW-0378">Hydrolase</keyword>
<dbReference type="AlphaFoldDB" id="A0A915JT96"/>
<dbReference type="GO" id="GO:0016486">
    <property type="term" value="P:peptide hormone processing"/>
    <property type="evidence" value="ECO:0007669"/>
    <property type="project" value="TreeGrafter"/>
</dbReference>
<dbReference type="GO" id="GO:0016020">
    <property type="term" value="C:membrane"/>
    <property type="evidence" value="ECO:0007669"/>
    <property type="project" value="TreeGrafter"/>
</dbReference>
<evidence type="ECO:0000259" key="5">
    <source>
        <dbReference type="PROSITE" id="PS51829"/>
    </source>
</evidence>
<dbReference type="SUPFAM" id="SSF49785">
    <property type="entry name" value="Galactose-binding domain-like"/>
    <property type="match status" value="1"/>
</dbReference>
<name>A0A915JT96_ROMCU</name>